<name>A0A1I1Y713_9ACTN</name>
<dbReference type="PANTHER" id="PTHR35561">
    <property type="entry name" value="RNA 2',3'-CYCLIC PHOSPHODIESTERASE"/>
    <property type="match status" value="1"/>
</dbReference>
<feature type="short sequence motif" description="HXTX 2" evidence="2">
    <location>
        <begin position="140"/>
        <end position="143"/>
    </location>
</feature>
<dbReference type="STRING" id="1798228.SAMN05216574_102266"/>
<reference evidence="4" key="1">
    <citation type="submission" date="2016-10" db="EMBL/GenBank/DDBJ databases">
        <authorList>
            <person name="Varghese N."/>
            <person name="Submissions S."/>
        </authorList>
    </citation>
    <scope>NUCLEOTIDE SEQUENCE [LARGE SCALE GENOMIC DNA]</scope>
    <source>
        <strain evidence="4">DSM 46838</strain>
    </source>
</reference>
<keyword evidence="3" id="KW-0436">Ligase</keyword>
<gene>
    <name evidence="3" type="ORF">SAMN05216574_102266</name>
</gene>
<dbReference type="NCBIfam" id="TIGR02258">
    <property type="entry name" value="2_5_ligase"/>
    <property type="match status" value="1"/>
</dbReference>
<dbReference type="EC" id="3.1.4.58" evidence="2"/>
<comment type="function">
    <text evidence="2">Hydrolyzes RNA 2',3'-cyclic phosphodiester to an RNA 2'-phosphomonoester.</text>
</comment>
<protein>
    <recommendedName>
        <fullName evidence="2">RNA 2',3'-cyclic phosphodiesterase</fullName>
        <shortName evidence="2">RNA 2',3'-CPDase</shortName>
        <ecNumber evidence="2">3.1.4.58</ecNumber>
    </recommendedName>
</protein>
<evidence type="ECO:0000256" key="1">
    <source>
        <dbReference type="ARBA" id="ARBA00022801"/>
    </source>
</evidence>
<dbReference type="GO" id="GO:0004113">
    <property type="term" value="F:2',3'-cyclic-nucleotide 3'-phosphodiesterase activity"/>
    <property type="evidence" value="ECO:0007669"/>
    <property type="project" value="InterPro"/>
</dbReference>
<dbReference type="InterPro" id="IPR009097">
    <property type="entry name" value="Cyclic_Pdiesterase"/>
</dbReference>
<evidence type="ECO:0000313" key="3">
    <source>
        <dbReference type="EMBL" id="SFE14788.1"/>
    </source>
</evidence>
<dbReference type="InterPro" id="IPR004175">
    <property type="entry name" value="RNA_CPDase"/>
</dbReference>
<comment type="similarity">
    <text evidence="2">Belongs to the 2H phosphoesterase superfamily. ThpR family.</text>
</comment>
<feature type="active site" description="Proton donor" evidence="2">
    <location>
        <position position="53"/>
    </location>
</feature>
<evidence type="ECO:0000256" key="2">
    <source>
        <dbReference type="HAMAP-Rule" id="MF_01940"/>
    </source>
</evidence>
<dbReference type="GO" id="GO:0008664">
    <property type="term" value="F:RNA 2',3'-cyclic 3'-phosphodiesterase activity"/>
    <property type="evidence" value="ECO:0007669"/>
    <property type="project" value="UniProtKB-EC"/>
</dbReference>
<dbReference type="Pfam" id="PF13563">
    <property type="entry name" value="2_5_RNA_ligase2"/>
    <property type="match status" value="1"/>
</dbReference>
<sequence>MRRADGAGLTAGGRRLFVAVDPPEPVRSHLATAVAALRDLPGAPRWGAPDRWHLTLLFLGAVPPERLPALVAAAGRAVDGTPPMTLRLAGGGRFGSLRRPQVAWVGVEGDVAALTSLAGRLAAAARGLGLPVEDRPFRPHLTLGRWRPRQPADGSVTDRLAGYRGPAWPMTEVRLQESHLGPAPTYETVTSWPLVR</sequence>
<evidence type="ECO:0000313" key="4">
    <source>
        <dbReference type="Proteomes" id="UP000198589"/>
    </source>
</evidence>
<dbReference type="PANTHER" id="PTHR35561:SF1">
    <property type="entry name" value="RNA 2',3'-CYCLIC PHOSPHODIESTERASE"/>
    <property type="match status" value="1"/>
</dbReference>
<accession>A0A1I1Y713</accession>
<dbReference type="Proteomes" id="UP000198589">
    <property type="component" value="Unassembled WGS sequence"/>
</dbReference>
<dbReference type="AlphaFoldDB" id="A0A1I1Y713"/>
<dbReference type="RefSeq" id="WP_254790515.1">
    <property type="nucleotide sequence ID" value="NZ_FOND01000002.1"/>
</dbReference>
<keyword evidence="1 2" id="KW-0378">Hydrolase</keyword>
<proteinExistence type="inferred from homology"/>
<keyword evidence="4" id="KW-1185">Reference proteome</keyword>
<dbReference type="EMBL" id="FOND01000002">
    <property type="protein sequence ID" value="SFE14788.1"/>
    <property type="molecule type" value="Genomic_DNA"/>
</dbReference>
<dbReference type="GO" id="GO:0016874">
    <property type="term" value="F:ligase activity"/>
    <property type="evidence" value="ECO:0007669"/>
    <property type="project" value="UniProtKB-KW"/>
</dbReference>
<dbReference type="SUPFAM" id="SSF55144">
    <property type="entry name" value="LigT-like"/>
    <property type="match status" value="1"/>
</dbReference>
<organism evidence="3 4">
    <name type="scientific">Blastococcus tunisiensis</name>
    <dbReference type="NCBI Taxonomy" id="1798228"/>
    <lineage>
        <taxon>Bacteria</taxon>
        <taxon>Bacillati</taxon>
        <taxon>Actinomycetota</taxon>
        <taxon>Actinomycetes</taxon>
        <taxon>Geodermatophilales</taxon>
        <taxon>Geodermatophilaceae</taxon>
        <taxon>Blastococcus</taxon>
    </lineage>
</organism>
<comment type="catalytic activity">
    <reaction evidence="2">
        <text>a 3'-end 2',3'-cyclophospho-ribonucleotide-RNA + H2O = a 3'-end 2'-phospho-ribonucleotide-RNA + H(+)</text>
        <dbReference type="Rhea" id="RHEA:11828"/>
        <dbReference type="Rhea" id="RHEA-COMP:10464"/>
        <dbReference type="Rhea" id="RHEA-COMP:17353"/>
        <dbReference type="ChEBI" id="CHEBI:15377"/>
        <dbReference type="ChEBI" id="CHEBI:15378"/>
        <dbReference type="ChEBI" id="CHEBI:83064"/>
        <dbReference type="ChEBI" id="CHEBI:173113"/>
        <dbReference type="EC" id="3.1.4.58"/>
    </reaction>
</comment>
<feature type="short sequence motif" description="HXTX 1" evidence="2">
    <location>
        <begin position="53"/>
        <end position="56"/>
    </location>
</feature>
<feature type="active site" description="Proton acceptor" evidence="2">
    <location>
        <position position="140"/>
    </location>
</feature>
<dbReference type="Gene3D" id="3.90.1140.10">
    <property type="entry name" value="Cyclic phosphodiesterase"/>
    <property type="match status" value="1"/>
</dbReference>
<dbReference type="HAMAP" id="MF_01940">
    <property type="entry name" value="RNA_CPDase"/>
    <property type="match status" value="1"/>
</dbReference>